<dbReference type="Proteomes" id="UP000615446">
    <property type="component" value="Unassembled WGS sequence"/>
</dbReference>
<keyword evidence="4" id="KW-0808">Transferase</keyword>
<dbReference type="InterPro" id="IPR011009">
    <property type="entry name" value="Kinase-like_dom_sf"/>
</dbReference>
<evidence type="ECO:0000313" key="4">
    <source>
        <dbReference type="EMBL" id="GES90744.1"/>
    </source>
</evidence>
<dbReference type="GO" id="GO:0005524">
    <property type="term" value="F:ATP binding"/>
    <property type="evidence" value="ECO:0007669"/>
    <property type="project" value="UniProtKB-KW"/>
</dbReference>
<dbReference type="AlphaFoldDB" id="A0A8H3LPK0"/>
<organism evidence="4 5">
    <name type="scientific">Rhizophagus clarus</name>
    <dbReference type="NCBI Taxonomy" id="94130"/>
    <lineage>
        <taxon>Eukaryota</taxon>
        <taxon>Fungi</taxon>
        <taxon>Fungi incertae sedis</taxon>
        <taxon>Mucoromycota</taxon>
        <taxon>Glomeromycotina</taxon>
        <taxon>Glomeromycetes</taxon>
        <taxon>Glomerales</taxon>
        <taxon>Glomeraceae</taxon>
        <taxon>Rhizophagus</taxon>
    </lineage>
</organism>
<evidence type="ECO:0000259" key="3">
    <source>
        <dbReference type="PROSITE" id="PS50011"/>
    </source>
</evidence>
<keyword evidence="4" id="KW-0418">Kinase</keyword>
<reference evidence="4" key="1">
    <citation type="submission" date="2019-10" db="EMBL/GenBank/DDBJ databases">
        <title>Conservation and host-specific expression of non-tandemly repeated heterogenous ribosome RNA gene in arbuscular mycorrhizal fungi.</title>
        <authorList>
            <person name="Maeda T."/>
            <person name="Kobayashi Y."/>
            <person name="Nakagawa T."/>
            <person name="Ezawa T."/>
            <person name="Yamaguchi K."/>
            <person name="Bino T."/>
            <person name="Nishimoto Y."/>
            <person name="Shigenobu S."/>
            <person name="Kawaguchi M."/>
        </authorList>
    </citation>
    <scope>NUCLEOTIDE SEQUENCE</scope>
    <source>
        <strain evidence="4">HR1</strain>
    </source>
</reference>
<dbReference type="EMBL" id="BLAL01000196">
    <property type="protein sequence ID" value="GES90744.1"/>
    <property type="molecule type" value="Genomic_DNA"/>
</dbReference>
<dbReference type="PANTHER" id="PTHR27001:SF931">
    <property type="entry name" value="OS11G0664100 PROTEIN"/>
    <property type="match status" value="1"/>
</dbReference>
<protein>
    <submittedName>
        <fullName evidence="4">Kinase-like domain-containing protein</fullName>
    </submittedName>
</protein>
<dbReference type="Gene3D" id="1.10.510.10">
    <property type="entry name" value="Transferase(Phosphotransferase) domain 1"/>
    <property type="match status" value="1"/>
</dbReference>
<sequence length="394" mass="46785">MISDYDLNEDDRREKYKDYNYYVICEKCNTKFYYHYCNNCGNEKEQKLKELQGIRINNKYVYSNVARYGGIYLKIKKAIVHMMQKKVELKTIKQSPEICFHKSRSYCYCYDMMKKSRFPSGNEDIDRLIQENQLLVRRYGLLEWIPYDRFTNINYIAEGGSAKVYSATWIDGQIKKWSQLSNSWRRNGSTVFALKVLNDSENISEDFLNEINFFNEVSGYMCVIKCFGITQDPITYDYALVLQYMQYMENGDLRRYLKRTVNTLTWKQRMSNIYDICLALDNIHKHRLMHKDLHPGNIFIDSTFAYIGDFGFYNLCEYKNIPLIRLLYNLNESNEIKSRPLASYTCRLLNFQNLSEPINCPNQQEFTSSRYIKKAQKGQVNTDECSDCVIMNIN</sequence>
<evidence type="ECO:0000313" key="5">
    <source>
        <dbReference type="Proteomes" id="UP000615446"/>
    </source>
</evidence>
<dbReference type="PANTHER" id="PTHR27001">
    <property type="entry name" value="OS01G0253100 PROTEIN"/>
    <property type="match status" value="1"/>
</dbReference>
<keyword evidence="1" id="KW-0547">Nucleotide-binding</keyword>
<dbReference type="GO" id="GO:0005886">
    <property type="term" value="C:plasma membrane"/>
    <property type="evidence" value="ECO:0007669"/>
    <property type="project" value="TreeGrafter"/>
</dbReference>
<evidence type="ECO:0000256" key="1">
    <source>
        <dbReference type="ARBA" id="ARBA00022741"/>
    </source>
</evidence>
<accession>A0A8H3LPK0</accession>
<proteinExistence type="predicted"/>
<dbReference type="Pfam" id="PF00069">
    <property type="entry name" value="Pkinase"/>
    <property type="match status" value="1"/>
</dbReference>
<name>A0A8H3LPK0_9GLOM</name>
<comment type="caution">
    <text evidence="4">The sequence shown here is derived from an EMBL/GenBank/DDBJ whole genome shotgun (WGS) entry which is preliminary data.</text>
</comment>
<dbReference type="OrthoDB" id="2304754at2759"/>
<feature type="domain" description="Protein kinase" evidence="3">
    <location>
        <begin position="150"/>
        <end position="394"/>
    </location>
</feature>
<gene>
    <name evidence="4" type="ORF">RCL2_001757500</name>
</gene>
<evidence type="ECO:0000256" key="2">
    <source>
        <dbReference type="ARBA" id="ARBA00022840"/>
    </source>
</evidence>
<dbReference type="GO" id="GO:0004672">
    <property type="term" value="F:protein kinase activity"/>
    <property type="evidence" value="ECO:0007669"/>
    <property type="project" value="InterPro"/>
</dbReference>
<dbReference type="SUPFAM" id="SSF56112">
    <property type="entry name" value="Protein kinase-like (PK-like)"/>
    <property type="match status" value="1"/>
</dbReference>
<dbReference type="PROSITE" id="PS50011">
    <property type="entry name" value="PROTEIN_KINASE_DOM"/>
    <property type="match status" value="1"/>
</dbReference>
<keyword evidence="2" id="KW-0067">ATP-binding</keyword>
<dbReference type="InterPro" id="IPR000719">
    <property type="entry name" value="Prot_kinase_dom"/>
</dbReference>